<proteinExistence type="predicted"/>
<comment type="caution">
    <text evidence="1">The sequence shown here is derived from an EMBL/GenBank/DDBJ whole genome shotgun (WGS) entry which is preliminary data.</text>
</comment>
<evidence type="ECO:0000313" key="2">
    <source>
        <dbReference type="Proteomes" id="UP000271624"/>
    </source>
</evidence>
<reference evidence="1" key="2">
    <citation type="journal article" date="2019" name="Genome Biol. Evol.">
        <title>Day and night: Metabolic profiles and evolutionary relationships of six axenic non-marine cyanobacteria.</title>
        <authorList>
            <person name="Will S.E."/>
            <person name="Henke P."/>
            <person name="Boedeker C."/>
            <person name="Huang S."/>
            <person name="Brinkmann H."/>
            <person name="Rohde M."/>
            <person name="Jarek M."/>
            <person name="Friedl T."/>
            <person name="Seufert S."/>
            <person name="Schumacher M."/>
            <person name="Overmann J."/>
            <person name="Neumann-Schaal M."/>
            <person name="Petersen J."/>
        </authorList>
    </citation>
    <scope>NUCLEOTIDE SEQUENCE [LARGE SCALE GENOMIC DNA]</scope>
    <source>
        <strain evidence="1">PCC 7102</strain>
    </source>
</reference>
<evidence type="ECO:0000313" key="1">
    <source>
        <dbReference type="EMBL" id="RUT03992.1"/>
    </source>
</evidence>
<dbReference type="RefSeq" id="WP_233787479.1">
    <property type="nucleotide sequence ID" value="NZ_RSCL01000012.1"/>
</dbReference>
<organism evidence="1 2">
    <name type="scientific">Dulcicalothrix desertica PCC 7102</name>
    <dbReference type="NCBI Taxonomy" id="232991"/>
    <lineage>
        <taxon>Bacteria</taxon>
        <taxon>Bacillati</taxon>
        <taxon>Cyanobacteriota</taxon>
        <taxon>Cyanophyceae</taxon>
        <taxon>Nostocales</taxon>
        <taxon>Calotrichaceae</taxon>
        <taxon>Dulcicalothrix</taxon>
    </lineage>
</organism>
<protein>
    <submittedName>
        <fullName evidence="1">Uncharacterized protein</fullName>
    </submittedName>
</protein>
<dbReference type="AlphaFoldDB" id="A0A3S1B3B0"/>
<keyword evidence="2" id="KW-1185">Reference proteome</keyword>
<sequence length="144" mass="15104">MSQSKGNVNISGAQGDITGINAVGENSSMTGVAIGAISGNVTNTINQLPDSSETDEPGIKELLNELQTAIESDVNLSDEDKEQALKQVQAIAEAGQKPEDGTMQKMVKNALKFLKGTIADLPSTVELVQICGKLLPSISQFFAL</sequence>
<dbReference type="Proteomes" id="UP000271624">
    <property type="component" value="Unassembled WGS sequence"/>
</dbReference>
<gene>
    <name evidence="1" type="ORF">DSM106972_049060</name>
</gene>
<name>A0A3S1B3B0_9CYAN</name>
<accession>A0A3S1B3B0</accession>
<dbReference type="EMBL" id="RSCL01000012">
    <property type="protein sequence ID" value="RUT03992.1"/>
    <property type="molecule type" value="Genomic_DNA"/>
</dbReference>
<reference evidence="1" key="1">
    <citation type="submission" date="2018-12" db="EMBL/GenBank/DDBJ databases">
        <authorList>
            <person name="Will S."/>
            <person name="Neumann-Schaal M."/>
            <person name="Henke P."/>
        </authorList>
    </citation>
    <scope>NUCLEOTIDE SEQUENCE</scope>
    <source>
        <strain evidence="1">PCC 7102</strain>
    </source>
</reference>